<proteinExistence type="predicted"/>
<dbReference type="EMBL" id="JAENIO010000015">
    <property type="protein sequence ID" value="MBK1833908.1"/>
    <property type="molecule type" value="Genomic_DNA"/>
</dbReference>
<protein>
    <submittedName>
        <fullName evidence="2">Uncharacterized protein</fullName>
    </submittedName>
</protein>
<dbReference type="Proteomes" id="UP000604083">
    <property type="component" value="Unassembled WGS sequence"/>
</dbReference>
<dbReference type="AlphaFoldDB" id="A0A934RR37"/>
<sequence>MIILGLIPVVVGIAMRKWFGERVLQRLPAHPTRLDGERFLGQLLAASSLELTPRMAKRSKLDEEEIVITRDWGEEKSIVPLAEVGLLFGLALLGKRQPELLRWREWALKFSWAFPAFLILVVIFSALVGSFVRWILPAVSVGLGVGTLVGFIAAWVEWQAATLTSQFLQSRAIIAREDDRIAISKAMRALAARHCVPGMLQLLFPEAKRVSARQREKEAS</sequence>
<keyword evidence="1" id="KW-1133">Transmembrane helix</keyword>
<feature type="transmembrane region" description="Helical" evidence="1">
    <location>
        <begin position="134"/>
        <end position="156"/>
    </location>
</feature>
<evidence type="ECO:0000256" key="1">
    <source>
        <dbReference type="SAM" id="Phobius"/>
    </source>
</evidence>
<reference evidence="2" key="1">
    <citation type="submission" date="2021-01" db="EMBL/GenBank/DDBJ databases">
        <title>Modified the classification status of verrucomicrobia.</title>
        <authorList>
            <person name="Feng X."/>
        </authorList>
    </citation>
    <scope>NUCLEOTIDE SEQUENCE</scope>
    <source>
        <strain evidence="2">KCTC 12986</strain>
    </source>
</reference>
<dbReference type="RefSeq" id="WP_377174665.1">
    <property type="nucleotide sequence ID" value="NZ_JBHUJA010000050.1"/>
</dbReference>
<keyword evidence="1" id="KW-0812">Transmembrane</keyword>
<evidence type="ECO:0000313" key="3">
    <source>
        <dbReference type="Proteomes" id="UP000604083"/>
    </source>
</evidence>
<accession>A0A934RR37</accession>
<keyword evidence="1" id="KW-0472">Membrane</keyword>
<gene>
    <name evidence="2" type="ORF">JIN78_07540</name>
</gene>
<evidence type="ECO:0000313" key="2">
    <source>
        <dbReference type="EMBL" id="MBK1833908.1"/>
    </source>
</evidence>
<name>A0A934RR37_9BACT</name>
<organism evidence="2 3">
    <name type="scientific">Roseibacillus ishigakijimensis</name>
    <dbReference type="NCBI Taxonomy" id="454146"/>
    <lineage>
        <taxon>Bacteria</taxon>
        <taxon>Pseudomonadati</taxon>
        <taxon>Verrucomicrobiota</taxon>
        <taxon>Verrucomicrobiia</taxon>
        <taxon>Verrucomicrobiales</taxon>
        <taxon>Verrucomicrobiaceae</taxon>
        <taxon>Roseibacillus</taxon>
    </lineage>
</organism>
<comment type="caution">
    <text evidence="2">The sequence shown here is derived from an EMBL/GenBank/DDBJ whole genome shotgun (WGS) entry which is preliminary data.</text>
</comment>
<feature type="transmembrane region" description="Helical" evidence="1">
    <location>
        <begin position="106"/>
        <end position="128"/>
    </location>
</feature>
<keyword evidence="3" id="KW-1185">Reference proteome</keyword>